<dbReference type="Proteomes" id="UP000694888">
    <property type="component" value="Unplaced"/>
</dbReference>
<organism evidence="2 3">
    <name type="scientific">Aplysia californica</name>
    <name type="common">California sea hare</name>
    <dbReference type="NCBI Taxonomy" id="6500"/>
    <lineage>
        <taxon>Eukaryota</taxon>
        <taxon>Metazoa</taxon>
        <taxon>Spiralia</taxon>
        <taxon>Lophotrochozoa</taxon>
        <taxon>Mollusca</taxon>
        <taxon>Gastropoda</taxon>
        <taxon>Heterobranchia</taxon>
        <taxon>Euthyneura</taxon>
        <taxon>Tectipleura</taxon>
        <taxon>Aplysiida</taxon>
        <taxon>Aplysioidea</taxon>
        <taxon>Aplysiidae</taxon>
        <taxon>Aplysia</taxon>
    </lineage>
</organism>
<reference evidence="3" key="1">
    <citation type="submission" date="2025-08" db="UniProtKB">
        <authorList>
            <consortium name="RefSeq"/>
        </authorList>
    </citation>
    <scope>IDENTIFICATION</scope>
</reference>
<sequence length="309" mass="33611">MSYNLACLCSLILGFIIGGCSTVQFGSRVLKGTVTHHNIEETSGLAVSRVHADVIYAHNDKGDSSRFYAININGGNKLATFDIRHAQNYDWEDMAVGPCADDCASPGACSAEVRPKRYCLYLADTGDHDGAGAMNKIYMVREPSVLRSGEVDLINTLQFSWTEQDAETLMIDPTGQLYVVSKIHGGRAVLAKIPSSAWGGPRVALDQAHSGTLKLTTSHNDPQGGDISPDGKEMLLVCEDDVYHYNVANLDYVKAVNSQIPQRIASYSREHSTEAIAWSPNGSGFYTLPEGKDEKLYFYPKIPTSPVIG</sequence>
<feature type="chain" id="PRO_5045900868" evidence="1">
    <location>
        <begin position="23"/>
        <end position="309"/>
    </location>
</feature>
<keyword evidence="1" id="KW-0732">Signal</keyword>
<gene>
    <name evidence="3" type="primary">LOC106013922</name>
</gene>
<evidence type="ECO:0000313" key="3">
    <source>
        <dbReference type="RefSeq" id="XP_012946250.1"/>
    </source>
</evidence>
<evidence type="ECO:0000256" key="1">
    <source>
        <dbReference type="SAM" id="SignalP"/>
    </source>
</evidence>
<proteinExistence type="predicted"/>
<accession>A0ABM1AEP8</accession>
<name>A0ABM1AEP8_APLCA</name>
<dbReference type="GeneID" id="106013922"/>
<evidence type="ECO:0000313" key="2">
    <source>
        <dbReference type="Proteomes" id="UP000694888"/>
    </source>
</evidence>
<dbReference type="RefSeq" id="XP_012946250.1">
    <property type="nucleotide sequence ID" value="XM_013090796.2"/>
</dbReference>
<keyword evidence="2" id="KW-1185">Reference proteome</keyword>
<feature type="signal peptide" evidence="1">
    <location>
        <begin position="1"/>
        <end position="22"/>
    </location>
</feature>
<dbReference type="SUPFAM" id="SSF75011">
    <property type="entry name" value="3-carboxy-cis,cis-mucoante lactonizing enzyme"/>
    <property type="match status" value="1"/>
</dbReference>
<protein>
    <submittedName>
        <fullName evidence="3">Uncharacterized protein LOC106013922</fullName>
    </submittedName>
</protein>